<dbReference type="PANTHER" id="PTHR37162:SF10">
    <property type="entry name" value="DUF4371 DOMAIN-CONTAINING PROTEIN"/>
    <property type="match status" value="1"/>
</dbReference>
<dbReference type="Proteomes" id="UP000507470">
    <property type="component" value="Unassembled WGS sequence"/>
</dbReference>
<evidence type="ECO:0000313" key="1">
    <source>
        <dbReference type="EMBL" id="CAC5399070.1"/>
    </source>
</evidence>
<dbReference type="EMBL" id="CACVKT020005972">
    <property type="protein sequence ID" value="CAC5399070.1"/>
    <property type="molecule type" value="Genomic_DNA"/>
</dbReference>
<reference evidence="1 2" key="1">
    <citation type="submission" date="2020-06" db="EMBL/GenBank/DDBJ databases">
        <authorList>
            <person name="Li R."/>
            <person name="Bekaert M."/>
        </authorList>
    </citation>
    <scope>NUCLEOTIDE SEQUENCE [LARGE SCALE GENOMIC DNA]</scope>
    <source>
        <strain evidence="2">wild</strain>
    </source>
</reference>
<evidence type="ECO:0000313" key="2">
    <source>
        <dbReference type="Proteomes" id="UP000507470"/>
    </source>
</evidence>
<dbReference type="PANTHER" id="PTHR37162">
    <property type="entry name" value="HAT FAMILY DIMERISATION DOMAINCONTAINING PROTEIN-RELATED"/>
    <property type="match status" value="1"/>
</dbReference>
<name>A0A6J8CVY5_MYTCO</name>
<organism evidence="1 2">
    <name type="scientific">Mytilus coruscus</name>
    <name type="common">Sea mussel</name>
    <dbReference type="NCBI Taxonomy" id="42192"/>
    <lineage>
        <taxon>Eukaryota</taxon>
        <taxon>Metazoa</taxon>
        <taxon>Spiralia</taxon>
        <taxon>Lophotrochozoa</taxon>
        <taxon>Mollusca</taxon>
        <taxon>Bivalvia</taxon>
        <taxon>Autobranchia</taxon>
        <taxon>Pteriomorphia</taxon>
        <taxon>Mytilida</taxon>
        <taxon>Mytiloidea</taxon>
        <taxon>Mytilidae</taxon>
        <taxon>Mytilinae</taxon>
        <taxon>Mytilus</taxon>
    </lineage>
</organism>
<protein>
    <recommendedName>
        <fullName evidence="3">DUF4371 domain-containing protein</fullName>
    </recommendedName>
</protein>
<keyword evidence="2" id="KW-1185">Reference proteome</keyword>
<gene>
    <name evidence="1" type="ORF">MCOR_33365</name>
</gene>
<dbReference type="OrthoDB" id="6116262at2759"/>
<evidence type="ECO:0008006" key="3">
    <source>
        <dbReference type="Google" id="ProtNLM"/>
    </source>
</evidence>
<proteinExistence type="predicted"/>
<dbReference type="AlphaFoldDB" id="A0A6J8CVY5"/>
<accession>A0A6J8CVY5</accession>
<sequence>MELNHNYSNYHHGCCSTQQDEKFAMLFSRKWQNDLKFSGLFTKSNTGDSHAYYKLCNKDFRIDHGGLNDVNKHTNTAMHIKNIQTQNSTKSASNFCTRPDHNRVTKAEIVFAYFIAQHNLPFSFADHFTKICKVMFPDSKIATKFSCGRTKTTQIVKRSLAPSLQLDVITNLRTQPFSLAIDESNDRNTDNAWPFE</sequence>